<accession>A0ABT2ESJ5</accession>
<dbReference type="Proteomes" id="UP001204798">
    <property type="component" value="Unassembled WGS sequence"/>
</dbReference>
<proteinExistence type="predicted"/>
<comment type="caution">
    <text evidence="1">The sequence shown here is derived from an EMBL/GenBank/DDBJ whole genome shotgun (WGS) entry which is preliminary data.</text>
</comment>
<keyword evidence="2" id="KW-1185">Reference proteome</keyword>
<evidence type="ECO:0000313" key="1">
    <source>
        <dbReference type="EMBL" id="MCS3920396.1"/>
    </source>
</evidence>
<name>A0ABT2ESJ5_9BACT</name>
<organism evidence="1 2">
    <name type="scientific">Candidatus Fervidibacter sacchari</name>
    <dbReference type="NCBI Taxonomy" id="1448929"/>
    <lineage>
        <taxon>Bacteria</taxon>
        <taxon>Candidatus Fervidibacterota</taxon>
        <taxon>Candidatus Fervidibacter</taxon>
    </lineage>
</organism>
<sequence length="70" mass="8525">MSEKEFDRTNDDAFETEIRILPDGAVVILDLDEQMLDLALALNPNDFRLRRRRRLLRRKVRRFHETEQNR</sequence>
<reference evidence="1 2" key="1">
    <citation type="submission" date="2022-08" db="EMBL/GenBank/DDBJ databases">
        <title>Bacterial and archaeal communities from various locations to study Microbial Dark Matter (Phase II).</title>
        <authorList>
            <person name="Stepanauskas R."/>
        </authorList>
    </citation>
    <scope>NUCLEOTIDE SEQUENCE [LARGE SCALE GENOMIC DNA]</scope>
    <source>
        <strain evidence="1 2">PD1</strain>
    </source>
</reference>
<dbReference type="RefSeq" id="WP_018195833.1">
    <property type="nucleotide sequence ID" value="NZ_CP130454.1"/>
</dbReference>
<protein>
    <submittedName>
        <fullName evidence="1">Uncharacterized protein</fullName>
    </submittedName>
</protein>
<dbReference type="EMBL" id="JANUCP010000005">
    <property type="protein sequence ID" value="MCS3920396.1"/>
    <property type="molecule type" value="Genomic_DNA"/>
</dbReference>
<gene>
    <name evidence="1" type="ORF">M2350_002825</name>
</gene>
<evidence type="ECO:0000313" key="2">
    <source>
        <dbReference type="Proteomes" id="UP001204798"/>
    </source>
</evidence>